<dbReference type="InterPro" id="IPR000160">
    <property type="entry name" value="GGDEF_dom"/>
</dbReference>
<dbReference type="PROSITE" id="PS50112">
    <property type="entry name" value="PAS"/>
    <property type="match status" value="1"/>
</dbReference>
<dbReference type="SUPFAM" id="SSF55785">
    <property type="entry name" value="PYP-like sensor domain (PAS domain)"/>
    <property type="match status" value="1"/>
</dbReference>
<gene>
    <name evidence="4" type="ORF">J2X15_003271</name>
</gene>
<dbReference type="SMART" id="SM00052">
    <property type="entry name" value="EAL"/>
    <property type="match status" value="1"/>
</dbReference>
<accession>A0ABU1ZTW2</accession>
<dbReference type="InterPro" id="IPR052155">
    <property type="entry name" value="Biofilm_reg_signaling"/>
</dbReference>
<dbReference type="InterPro" id="IPR043128">
    <property type="entry name" value="Rev_trsase/Diguanyl_cyclase"/>
</dbReference>
<dbReference type="CDD" id="cd01948">
    <property type="entry name" value="EAL"/>
    <property type="match status" value="1"/>
</dbReference>
<dbReference type="Gene3D" id="3.20.20.450">
    <property type="entry name" value="EAL domain"/>
    <property type="match status" value="1"/>
</dbReference>
<dbReference type="PROSITE" id="PS50887">
    <property type="entry name" value="GGDEF"/>
    <property type="match status" value="1"/>
</dbReference>
<dbReference type="InterPro" id="IPR013767">
    <property type="entry name" value="PAS_fold"/>
</dbReference>
<dbReference type="Pfam" id="PF00563">
    <property type="entry name" value="EAL"/>
    <property type="match status" value="1"/>
</dbReference>
<dbReference type="Gene3D" id="3.30.450.20">
    <property type="entry name" value="PAS domain"/>
    <property type="match status" value="1"/>
</dbReference>
<evidence type="ECO:0000259" key="3">
    <source>
        <dbReference type="PROSITE" id="PS50887"/>
    </source>
</evidence>
<dbReference type="SUPFAM" id="SSF141868">
    <property type="entry name" value="EAL domain-like"/>
    <property type="match status" value="1"/>
</dbReference>
<dbReference type="Proteomes" id="UP001268089">
    <property type="component" value="Unassembled WGS sequence"/>
</dbReference>
<feature type="domain" description="PAS" evidence="1">
    <location>
        <begin position="30"/>
        <end position="76"/>
    </location>
</feature>
<sequence length="583" mass="64003">MTRNSPLTDFCAQDVLAGDAEHSMDTWAPEIIASAPDGVLLVNLEGIILLTNQAMENISGYSESELVGHPVEILLPAELRARHKESSRRFGSNPVRRPMGMVKDLCLQHKDGTSVAVDIALSQCVAHGATATIVFVRDISGIKLLQKQMQFQATRDALTGMPNRWMLGQHLGHALLQARQNQTQLAVLMIDLDDFKSVKDLHGHSLGDKVLIEASQRIAESVRPCDTVARLSGDEFVVLLNGLSMPTEAVAVADTLGYRLEQPCSVEGQKIRLSGSVGIAIYPDDAKDAETLMRCANMAMFRAKAEGGGRYALYSVSMAARVAERVRIQDRLETAIRTNTLELHYQPQIDVVTGAIVGVEALLRWTDEELGDMPPDRFLSIAEETGLIIPLGNWVLDSACRQAAIWFRAGFPIRVAVNISARQFRQPDLSEQVQRRIREAGLPPHLIELEITESEAMTDPQQTKALLTELSGLGVAVALDDFGTGHSSLAYIRDFPISRLKIDRSFVQPITQRKTDAALVKAILVLAHIMSLEVVAEGVETQSQLEFLRAHGCNYYQGWLFSKAVSAGEISAMLQRSQQLLAV</sequence>
<evidence type="ECO:0000259" key="2">
    <source>
        <dbReference type="PROSITE" id="PS50883"/>
    </source>
</evidence>
<feature type="domain" description="EAL" evidence="2">
    <location>
        <begin position="325"/>
        <end position="578"/>
    </location>
</feature>
<evidence type="ECO:0000259" key="1">
    <source>
        <dbReference type="PROSITE" id="PS50112"/>
    </source>
</evidence>
<dbReference type="PANTHER" id="PTHR44757">
    <property type="entry name" value="DIGUANYLATE CYCLASE DGCP"/>
    <property type="match status" value="1"/>
</dbReference>
<protein>
    <submittedName>
        <fullName evidence="4">Diguanylate cyclase (GGDEF)-like protein/PAS domain S-box-containing protein</fullName>
    </submittedName>
</protein>
<dbReference type="PANTHER" id="PTHR44757:SF2">
    <property type="entry name" value="BIOFILM ARCHITECTURE MAINTENANCE PROTEIN MBAA"/>
    <property type="match status" value="1"/>
</dbReference>
<dbReference type="CDD" id="cd01949">
    <property type="entry name" value="GGDEF"/>
    <property type="match status" value="1"/>
</dbReference>
<evidence type="ECO:0000313" key="4">
    <source>
        <dbReference type="EMBL" id="MDR7307966.1"/>
    </source>
</evidence>
<reference evidence="4 5" key="1">
    <citation type="submission" date="2023-07" db="EMBL/GenBank/DDBJ databases">
        <title>Sorghum-associated microbial communities from plants grown in Nebraska, USA.</title>
        <authorList>
            <person name="Schachtman D."/>
        </authorList>
    </citation>
    <scope>NUCLEOTIDE SEQUENCE [LARGE SCALE GENOMIC DNA]</scope>
    <source>
        <strain evidence="4 5">BE308</strain>
    </source>
</reference>
<dbReference type="InterPro" id="IPR001633">
    <property type="entry name" value="EAL_dom"/>
</dbReference>
<dbReference type="SUPFAM" id="SSF55073">
    <property type="entry name" value="Nucleotide cyclase"/>
    <property type="match status" value="1"/>
</dbReference>
<dbReference type="NCBIfam" id="TIGR00254">
    <property type="entry name" value="GGDEF"/>
    <property type="match status" value="1"/>
</dbReference>
<comment type="caution">
    <text evidence="4">The sequence shown here is derived from an EMBL/GenBank/DDBJ whole genome shotgun (WGS) entry which is preliminary data.</text>
</comment>
<dbReference type="Pfam" id="PF00990">
    <property type="entry name" value="GGDEF"/>
    <property type="match status" value="1"/>
</dbReference>
<dbReference type="InterPro" id="IPR000014">
    <property type="entry name" value="PAS"/>
</dbReference>
<name>A0ABU1ZTW2_9BURK</name>
<keyword evidence="5" id="KW-1185">Reference proteome</keyword>
<organism evidence="4 5">
    <name type="scientific">Rhodoferax saidenbachensis</name>
    <dbReference type="NCBI Taxonomy" id="1484693"/>
    <lineage>
        <taxon>Bacteria</taxon>
        <taxon>Pseudomonadati</taxon>
        <taxon>Pseudomonadota</taxon>
        <taxon>Betaproteobacteria</taxon>
        <taxon>Burkholderiales</taxon>
        <taxon>Comamonadaceae</taxon>
        <taxon>Rhodoferax</taxon>
    </lineage>
</organism>
<dbReference type="EMBL" id="JAVDXO010000008">
    <property type="protein sequence ID" value="MDR7307966.1"/>
    <property type="molecule type" value="Genomic_DNA"/>
</dbReference>
<dbReference type="RefSeq" id="WP_310344639.1">
    <property type="nucleotide sequence ID" value="NZ_JAVDXO010000008.1"/>
</dbReference>
<dbReference type="SMART" id="SM00267">
    <property type="entry name" value="GGDEF"/>
    <property type="match status" value="1"/>
</dbReference>
<dbReference type="PROSITE" id="PS50883">
    <property type="entry name" value="EAL"/>
    <property type="match status" value="1"/>
</dbReference>
<dbReference type="InterPro" id="IPR035919">
    <property type="entry name" value="EAL_sf"/>
</dbReference>
<dbReference type="InterPro" id="IPR035965">
    <property type="entry name" value="PAS-like_dom_sf"/>
</dbReference>
<dbReference type="SMART" id="SM00091">
    <property type="entry name" value="PAS"/>
    <property type="match status" value="1"/>
</dbReference>
<proteinExistence type="predicted"/>
<dbReference type="Pfam" id="PF00989">
    <property type="entry name" value="PAS"/>
    <property type="match status" value="1"/>
</dbReference>
<dbReference type="InterPro" id="IPR029787">
    <property type="entry name" value="Nucleotide_cyclase"/>
</dbReference>
<dbReference type="CDD" id="cd00130">
    <property type="entry name" value="PAS"/>
    <property type="match status" value="1"/>
</dbReference>
<evidence type="ECO:0000313" key="5">
    <source>
        <dbReference type="Proteomes" id="UP001268089"/>
    </source>
</evidence>
<dbReference type="NCBIfam" id="TIGR00229">
    <property type="entry name" value="sensory_box"/>
    <property type="match status" value="1"/>
</dbReference>
<dbReference type="Gene3D" id="3.30.70.270">
    <property type="match status" value="1"/>
</dbReference>
<feature type="domain" description="GGDEF" evidence="3">
    <location>
        <begin position="183"/>
        <end position="316"/>
    </location>
</feature>